<evidence type="ECO:0000313" key="2">
    <source>
        <dbReference type="Proteomes" id="UP000245626"/>
    </source>
</evidence>
<proteinExistence type="predicted"/>
<reference evidence="1 2" key="1">
    <citation type="journal article" date="2018" name="Mol. Biol. Evol.">
        <title>Broad Genomic Sampling Reveals a Smut Pathogenic Ancestry of the Fungal Clade Ustilaginomycotina.</title>
        <authorList>
            <person name="Kijpornyongpan T."/>
            <person name="Mondo S.J."/>
            <person name="Barry K."/>
            <person name="Sandor L."/>
            <person name="Lee J."/>
            <person name="Lipzen A."/>
            <person name="Pangilinan J."/>
            <person name="LaButti K."/>
            <person name="Hainaut M."/>
            <person name="Henrissat B."/>
            <person name="Grigoriev I.V."/>
            <person name="Spatafora J.W."/>
            <person name="Aime M.C."/>
        </authorList>
    </citation>
    <scope>NUCLEOTIDE SEQUENCE [LARGE SCALE GENOMIC DNA]</scope>
    <source>
        <strain evidence="1 2">SA 807</strain>
    </source>
</reference>
<accession>A0ACD0P8K9</accession>
<name>A0ACD0P8K9_9BASI</name>
<protein>
    <submittedName>
        <fullName evidence="1">Mitochondrial carrier</fullName>
    </submittedName>
</protein>
<organism evidence="1 2">
    <name type="scientific">Violaceomyces palustris</name>
    <dbReference type="NCBI Taxonomy" id="1673888"/>
    <lineage>
        <taxon>Eukaryota</taxon>
        <taxon>Fungi</taxon>
        <taxon>Dikarya</taxon>
        <taxon>Basidiomycota</taxon>
        <taxon>Ustilaginomycotina</taxon>
        <taxon>Ustilaginomycetes</taxon>
        <taxon>Violaceomycetales</taxon>
        <taxon>Violaceomycetaceae</taxon>
        <taxon>Violaceomyces</taxon>
    </lineage>
</organism>
<dbReference type="Proteomes" id="UP000245626">
    <property type="component" value="Unassembled WGS sequence"/>
</dbReference>
<gene>
    <name evidence="1" type="ORF">IE53DRAFT_383012</name>
</gene>
<sequence length="447" mass="48324">MTKDQADDLELDDQGHHRLLDSKAASASTPSPWVDFVAGTAAGLASLLAGHPFDTIKTRLQTQQSQTQVQIHARSSPKPLPSPAPPTPTPPSSSVARTISKHHHLSGHYRNSFQAFLSITRYEGFRGLYKGVTSPLLGVSVMNSTIFGSYNLALVYISSSSSSNISSNDLSITEGPSKIPGLNQVMLAGMVSGVVSSLITTPIELLKIREQMDTTTNPSSSSRSTPSPSSRWRTWKVLKEIWSKSGPRGLYRGLGPTMIRDLGYGPYFWSYELLCRQLSRLKSRRLKEKKTSTSTTSDVSFHGDAFDPKNLGPCEPWTSKTPAHEPHHLGSPPSTEKLTNLELALAGGLAGCLAWLSTFWADVVKTKIQASEAPSSLSSPSSSKGDPWFKRGGSFEFARVTGQTYSQGGLRALFAGLGPTMLRALPVNAVMFVAFEGVKDTLISLGW</sequence>
<evidence type="ECO:0000313" key="1">
    <source>
        <dbReference type="EMBL" id="PWN54392.1"/>
    </source>
</evidence>
<dbReference type="EMBL" id="KZ819686">
    <property type="protein sequence ID" value="PWN54392.1"/>
    <property type="molecule type" value="Genomic_DNA"/>
</dbReference>
<keyword evidence="2" id="KW-1185">Reference proteome</keyword>